<accession>A0A8C2CH55</accession>
<dbReference type="SUPFAM" id="SSF52540">
    <property type="entry name" value="P-loop containing nucleoside triphosphate hydrolases"/>
    <property type="match status" value="1"/>
</dbReference>
<dbReference type="PRINTS" id="PR00326">
    <property type="entry name" value="GTP1OBG"/>
</dbReference>
<dbReference type="Gene3D" id="3.40.50.300">
    <property type="entry name" value="P-loop containing nucleotide triphosphate hydrolases"/>
    <property type="match status" value="1"/>
</dbReference>
<dbReference type="InterPro" id="IPR006073">
    <property type="entry name" value="GTP-bd"/>
</dbReference>
<evidence type="ECO:0000313" key="3">
    <source>
        <dbReference type="Proteomes" id="UP000694701"/>
    </source>
</evidence>
<dbReference type="InterPro" id="IPR045086">
    <property type="entry name" value="OBG_GTPase"/>
</dbReference>
<evidence type="ECO:0000256" key="1">
    <source>
        <dbReference type="ARBA" id="ARBA00039729"/>
    </source>
</evidence>
<dbReference type="PANTHER" id="PTHR11702:SF43">
    <property type="entry name" value="GTP-BINDING PROTEIN 10"/>
    <property type="match status" value="1"/>
</dbReference>
<protein>
    <recommendedName>
        <fullName evidence="1">GTP-binding protein 10</fullName>
    </recommendedName>
</protein>
<organism evidence="2 3">
    <name type="scientific">Cyprinus carpio</name>
    <name type="common">Common carp</name>
    <dbReference type="NCBI Taxonomy" id="7962"/>
    <lineage>
        <taxon>Eukaryota</taxon>
        <taxon>Metazoa</taxon>
        <taxon>Chordata</taxon>
        <taxon>Craniata</taxon>
        <taxon>Vertebrata</taxon>
        <taxon>Euteleostomi</taxon>
        <taxon>Actinopterygii</taxon>
        <taxon>Neopterygii</taxon>
        <taxon>Teleostei</taxon>
        <taxon>Ostariophysi</taxon>
        <taxon>Cypriniformes</taxon>
        <taxon>Cyprinidae</taxon>
        <taxon>Cyprininae</taxon>
        <taxon>Cyprinus</taxon>
    </lineage>
</organism>
<name>A0A8C2CH55_CYPCA</name>
<dbReference type="InterPro" id="IPR027417">
    <property type="entry name" value="P-loop_NTPase"/>
</dbReference>
<dbReference type="Proteomes" id="UP000694701">
    <property type="component" value="Unplaced"/>
</dbReference>
<evidence type="ECO:0000313" key="2">
    <source>
        <dbReference type="Ensembl" id="ENSCCRP00020010032.1"/>
    </source>
</evidence>
<dbReference type="GO" id="GO:0005525">
    <property type="term" value="F:GTP binding"/>
    <property type="evidence" value="ECO:0007669"/>
    <property type="project" value="InterPro"/>
</dbReference>
<dbReference type="GO" id="GO:0005739">
    <property type="term" value="C:mitochondrion"/>
    <property type="evidence" value="ECO:0007669"/>
    <property type="project" value="TreeGrafter"/>
</dbReference>
<reference evidence="2" key="1">
    <citation type="submission" date="2025-08" db="UniProtKB">
        <authorList>
            <consortium name="Ensembl"/>
        </authorList>
    </citation>
    <scope>IDENTIFICATION</scope>
</reference>
<dbReference type="Ensembl" id="ENSCCRT00020011143.1">
    <property type="protein sequence ID" value="ENSCCRP00020010032.1"/>
    <property type="gene ID" value="ENSCCRG00020005136.1"/>
</dbReference>
<dbReference type="PANTHER" id="PTHR11702">
    <property type="entry name" value="DEVELOPMENTALLY REGULATED GTP-BINDING PROTEIN-RELATED"/>
    <property type="match status" value="1"/>
</dbReference>
<dbReference type="AlphaFoldDB" id="A0A8C2CH55"/>
<dbReference type="GO" id="GO:0003924">
    <property type="term" value="F:GTPase activity"/>
    <property type="evidence" value="ECO:0007669"/>
    <property type="project" value="InterPro"/>
</dbReference>
<sequence>TALNMTEVEDSVNNFFDLHVFFTFFNVDNASKVLCGAFVSIHALIGTKGEDAQVFAPVGISVTLDDGRILGSGTLHSGFLPSKGQTRQIWLDLKLIADPGLVGFPNGGKSSLLTALSHAKPRIASYSYENRIGVLGKPAILVINKMDLLEAQGCLRELEAHLENQEESSHLFSEDSLIRRSLEEQDDIETEGQHSERLLKLRREIPSSSIPSWGFPQLT</sequence>
<proteinExistence type="predicted"/>